<proteinExistence type="predicted"/>
<dbReference type="EMBL" id="LXQA010230842">
    <property type="protein sequence ID" value="MCI36143.1"/>
    <property type="molecule type" value="Genomic_DNA"/>
</dbReference>
<evidence type="ECO:0008006" key="4">
    <source>
        <dbReference type="Google" id="ProtNLM"/>
    </source>
</evidence>
<keyword evidence="1" id="KW-0812">Transmembrane</keyword>
<sequence>MVWWCDESSPPHHRQPLSFFGVSSIWFVVRHFRRSHSFVLGSGIVVAGGLRVDWVSGGATAGSVLGFGSSNSVLVSSVGFLVARSSFLCGFVGRFLK</sequence>
<keyword evidence="1" id="KW-0472">Membrane</keyword>
<accession>A0A392RHR4</accession>
<comment type="caution">
    <text evidence="2">The sequence shown here is derived from an EMBL/GenBank/DDBJ whole genome shotgun (WGS) entry which is preliminary data.</text>
</comment>
<name>A0A392RHR4_9FABA</name>
<dbReference type="Proteomes" id="UP000265520">
    <property type="component" value="Unassembled WGS sequence"/>
</dbReference>
<dbReference type="AlphaFoldDB" id="A0A392RHR4"/>
<evidence type="ECO:0000256" key="1">
    <source>
        <dbReference type="SAM" id="Phobius"/>
    </source>
</evidence>
<reference evidence="2 3" key="1">
    <citation type="journal article" date="2018" name="Front. Plant Sci.">
        <title>Red Clover (Trifolium pratense) and Zigzag Clover (T. medium) - A Picture of Genomic Similarities and Differences.</title>
        <authorList>
            <person name="Dluhosova J."/>
            <person name="Istvanek J."/>
            <person name="Nedelnik J."/>
            <person name="Repkova J."/>
        </authorList>
    </citation>
    <scope>NUCLEOTIDE SEQUENCE [LARGE SCALE GENOMIC DNA]</scope>
    <source>
        <strain evidence="3">cv. 10/8</strain>
        <tissue evidence="2">Leaf</tissue>
    </source>
</reference>
<feature type="transmembrane region" description="Helical" evidence="1">
    <location>
        <begin position="36"/>
        <end position="54"/>
    </location>
</feature>
<feature type="transmembrane region" description="Helical" evidence="1">
    <location>
        <begin position="12"/>
        <end position="29"/>
    </location>
</feature>
<evidence type="ECO:0000313" key="2">
    <source>
        <dbReference type="EMBL" id="MCI36143.1"/>
    </source>
</evidence>
<protein>
    <recommendedName>
        <fullName evidence="4">Transmembrane protein</fullName>
    </recommendedName>
</protein>
<feature type="non-terminal residue" evidence="2">
    <location>
        <position position="97"/>
    </location>
</feature>
<organism evidence="2 3">
    <name type="scientific">Trifolium medium</name>
    <dbReference type="NCBI Taxonomy" id="97028"/>
    <lineage>
        <taxon>Eukaryota</taxon>
        <taxon>Viridiplantae</taxon>
        <taxon>Streptophyta</taxon>
        <taxon>Embryophyta</taxon>
        <taxon>Tracheophyta</taxon>
        <taxon>Spermatophyta</taxon>
        <taxon>Magnoliopsida</taxon>
        <taxon>eudicotyledons</taxon>
        <taxon>Gunneridae</taxon>
        <taxon>Pentapetalae</taxon>
        <taxon>rosids</taxon>
        <taxon>fabids</taxon>
        <taxon>Fabales</taxon>
        <taxon>Fabaceae</taxon>
        <taxon>Papilionoideae</taxon>
        <taxon>50 kb inversion clade</taxon>
        <taxon>NPAAA clade</taxon>
        <taxon>Hologalegina</taxon>
        <taxon>IRL clade</taxon>
        <taxon>Trifolieae</taxon>
        <taxon>Trifolium</taxon>
    </lineage>
</organism>
<evidence type="ECO:0000313" key="3">
    <source>
        <dbReference type="Proteomes" id="UP000265520"/>
    </source>
</evidence>
<feature type="transmembrane region" description="Helical" evidence="1">
    <location>
        <begin position="74"/>
        <end position="96"/>
    </location>
</feature>
<keyword evidence="1" id="KW-1133">Transmembrane helix</keyword>
<keyword evidence="3" id="KW-1185">Reference proteome</keyword>